<dbReference type="Pfam" id="PF03712">
    <property type="entry name" value="Cu2_monoox_C"/>
    <property type="match status" value="1"/>
</dbReference>
<dbReference type="InterPro" id="IPR024548">
    <property type="entry name" value="Cu2_monoox_C"/>
</dbReference>
<feature type="transmembrane region" description="Helical" evidence="9">
    <location>
        <begin position="618"/>
        <end position="640"/>
    </location>
</feature>
<evidence type="ECO:0000256" key="3">
    <source>
        <dbReference type="ARBA" id="ARBA00022692"/>
    </source>
</evidence>
<keyword evidence="3 9" id="KW-0812">Transmembrane</keyword>
<feature type="transmembrane region" description="Helical" evidence="9">
    <location>
        <begin position="467"/>
        <end position="487"/>
    </location>
</feature>
<dbReference type="InterPro" id="IPR014784">
    <property type="entry name" value="Cu2_ascorb_mOase-like_C"/>
</dbReference>
<dbReference type="InterPro" id="IPR008977">
    <property type="entry name" value="PHM/PNGase_F_dom_sf"/>
</dbReference>
<keyword evidence="5 9" id="KW-1133">Transmembrane helix</keyword>
<dbReference type="SMART" id="SM00665">
    <property type="entry name" value="B561"/>
    <property type="match status" value="1"/>
</dbReference>
<evidence type="ECO:0000313" key="11">
    <source>
        <dbReference type="EMBL" id="GMI22231.1"/>
    </source>
</evidence>
<keyword evidence="7" id="KW-1015">Disulfide bond</keyword>
<proteinExistence type="predicted"/>
<keyword evidence="2" id="KW-0813">Transport</keyword>
<gene>
    <name evidence="11" type="ORF">TeGR_g11866</name>
</gene>
<dbReference type="PROSITE" id="PS50939">
    <property type="entry name" value="CYTOCHROME_B561"/>
    <property type="match status" value="1"/>
</dbReference>
<feature type="domain" description="Cytochrome b561" evidence="10">
    <location>
        <begin position="431"/>
        <end position="638"/>
    </location>
</feature>
<dbReference type="Gene3D" id="2.60.120.310">
    <property type="entry name" value="Copper type II, ascorbate-dependent monooxygenase, N-terminal domain"/>
    <property type="match status" value="1"/>
</dbReference>
<evidence type="ECO:0000256" key="9">
    <source>
        <dbReference type="SAM" id="Phobius"/>
    </source>
</evidence>
<dbReference type="EMBL" id="BRYB01001281">
    <property type="protein sequence ID" value="GMI22231.1"/>
    <property type="molecule type" value="Genomic_DNA"/>
</dbReference>
<feature type="transmembrane region" description="Helical" evidence="9">
    <location>
        <begin position="587"/>
        <end position="606"/>
    </location>
</feature>
<dbReference type="Gene3D" id="1.20.120.1770">
    <property type="match status" value="1"/>
</dbReference>
<dbReference type="InterPro" id="IPR036939">
    <property type="entry name" value="Cu2_ascorb_mOase_N_sf"/>
</dbReference>
<dbReference type="PANTHER" id="PTHR10157:SF23">
    <property type="entry name" value="MOXD1 HOMOLOG 1"/>
    <property type="match status" value="1"/>
</dbReference>
<dbReference type="PANTHER" id="PTHR10157">
    <property type="entry name" value="DOPAMINE BETA HYDROXYLASE RELATED"/>
    <property type="match status" value="1"/>
</dbReference>
<evidence type="ECO:0000256" key="4">
    <source>
        <dbReference type="ARBA" id="ARBA00022982"/>
    </source>
</evidence>
<dbReference type="InterPro" id="IPR000323">
    <property type="entry name" value="Cu2_ascorb_mOase_N"/>
</dbReference>
<evidence type="ECO:0000256" key="5">
    <source>
        <dbReference type="ARBA" id="ARBA00022989"/>
    </source>
</evidence>
<dbReference type="InterPro" id="IPR006593">
    <property type="entry name" value="Cyt_b561/ferric_Rdtase_TM"/>
</dbReference>
<dbReference type="Proteomes" id="UP001165060">
    <property type="component" value="Unassembled WGS sequence"/>
</dbReference>
<accession>A0ABQ6M9M9</accession>
<dbReference type="Gene3D" id="2.60.120.230">
    <property type="match status" value="1"/>
</dbReference>
<dbReference type="Pfam" id="PF24784">
    <property type="entry name" value="Temptin_C"/>
    <property type="match status" value="1"/>
</dbReference>
<name>A0ABQ6M9M9_9STRA</name>
<comment type="caution">
    <text evidence="11">The sequence shown here is derived from an EMBL/GenBank/DDBJ whole genome shotgun (WGS) entry which is preliminary data.</text>
</comment>
<dbReference type="InterPro" id="IPR057626">
    <property type="entry name" value="S-S_Temptin"/>
</dbReference>
<keyword evidence="12" id="KW-1185">Reference proteome</keyword>
<protein>
    <recommendedName>
        <fullName evidence="10">Cytochrome b561 domain-containing protein</fullName>
    </recommendedName>
</protein>
<sequence length="655" mass="70650">MLGASHSFYISSLPNGDKIEDADGNPVAAIGHVRPGGGGSRNAFGLDFAAAGFEWTEELCQKDSDGDGLSNGIELGDPNCVWSPGETPAEATGLSHPGVATSNDIQRTLDTCEGVTYEGVTLKTAELTFPEYTIPSEKTTYAKYAFNLAQIVGTKYPDSTSETHYGVRFSPNVKSAQVHHMILYHCSARPDDLIDSPSTNGNMPCDKLRYAWAVGATDFCLPITPDLITGMRFEAADSWHALEIHYDNPTNEVGLVDSSGITVTLVDSGDPAHASLDWQAAGYLWAGSQLPALTVPPGKKYHHVEVDSCSYPTIPAAGVTIYAFILHAHMLGRKMWVEVWRPGDDGEQAYLRDAACNTEYDFDLQETVGIPDPFTLYKDDNVISHCMYDSTDRSETTQGGDETENEMCIHFLVYYPEIEGNSKCLQETHTVVPASSISNDHECAEIEAPPNPGPGPAPLPALVAPNWVVAHGVGMMLAWVFLIPFGASTPRLLKNKLGDPFWFRLHRIVQSTGLLFAIAAFVVAFSNTPDGRHFYEPSDGNHKKLGAAVVFLGALQPLNALFRGKKPQPGESATCGRFAWVCLHRGAGYATILGGVANCVIGMSAVKKNMYADSVAWAWQAFGMLAAGLALCVGGVALCCRGGAEKKKEDEEEML</sequence>
<evidence type="ECO:0000259" key="10">
    <source>
        <dbReference type="PROSITE" id="PS50939"/>
    </source>
</evidence>
<evidence type="ECO:0000256" key="7">
    <source>
        <dbReference type="ARBA" id="ARBA00023157"/>
    </source>
</evidence>
<keyword evidence="6 9" id="KW-0472">Membrane</keyword>
<feature type="transmembrane region" description="Helical" evidence="9">
    <location>
        <begin position="545"/>
        <end position="562"/>
    </location>
</feature>
<comment type="subcellular location">
    <subcellularLocation>
        <location evidence="1">Membrane</location>
    </subcellularLocation>
</comment>
<reference evidence="11 12" key="1">
    <citation type="journal article" date="2023" name="Commun. Biol.">
        <title>Genome analysis of Parmales, the sister group of diatoms, reveals the evolutionary specialization of diatoms from phago-mixotrophs to photoautotrophs.</title>
        <authorList>
            <person name="Ban H."/>
            <person name="Sato S."/>
            <person name="Yoshikawa S."/>
            <person name="Yamada K."/>
            <person name="Nakamura Y."/>
            <person name="Ichinomiya M."/>
            <person name="Sato N."/>
            <person name="Blanc-Mathieu R."/>
            <person name="Endo H."/>
            <person name="Kuwata A."/>
            <person name="Ogata H."/>
        </authorList>
    </citation>
    <scope>NUCLEOTIDE SEQUENCE [LARGE SCALE GENOMIC DNA]</scope>
</reference>
<dbReference type="CDD" id="cd08760">
    <property type="entry name" value="Cyt_b561_FRRS1_like"/>
    <property type="match status" value="1"/>
</dbReference>
<evidence type="ECO:0000313" key="12">
    <source>
        <dbReference type="Proteomes" id="UP001165060"/>
    </source>
</evidence>
<dbReference type="Pfam" id="PF01082">
    <property type="entry name" value="Cu2_monooxygen"/>
    <property type="match status" value="1"/>
</dbReference>
<dbReference type="SUPFAM" id="SSF49742">
    <property type="entry name" value="PHM/PNGase F"/>
    <property type="match status" value="2"/>
</dbReference>
<evidence type="ECO:0000256" key="6">
    <source>
        <dbReference type="ARBA" id="ARBA00023136"/>
    </source>
</evidence>
<keyword evidence="8" id="KW-0325">Glycoprotein</keyword>
<dbReference type="InterPro" id="IPR000945">
    <property type="entry name" value="DBH-like"/>
</dbReference>
<evidence type="ECO:0000256" key="8">
    <source>
        <dbReference type="ARBA" id="ARBA00023180"/>
    </source>
</evidence>
<keyword evidence="4" id="KW-0249">Electron transport</keyword>
<evidence type="ECO:0000256" key="2">
    <source>
        <dbReference type="ARBA" id="ARBA00022448"/>
    </source>
</evidence>
<feature type="transmembrane region" description="Helical" evidence="9">
    <location>
        <begin position="508"/>
        <end position="525"/>
    </location>
</feature>
<evidence type="ECO:0000256" key="1">
    <source>
        <dbReference type="ARBA" id="ARBA00004370"/>
    </source>
</evidence>
<organism evidence="11 12">
    <name type="scientific">Tetraparma gracilis</name>
    <dbReference type="NCBI Taxonomy" id="2962635"/>
    <lineage>
        <taxon>Eukaryota</taxon>
        <taxon>Sar</taxon>
        <taxon>Stramenopiles</taxon>
        <taxon>Ochrophyta</taxon>
        <taxon>Bolidophyceae</taxon>
        <taxon>Parmales</taxon>
        <taxon>Triparmaceae</taxon>
        <taxon>Tetraparma</taxon>
    </lineage>
</organism>